<organism evidence="2 3">
    <name type="scientific">Diaporthe vaccinii</name>
    <dbReference type="NCBI Taxonomy" id="105482"/>
    <lineage>
        <taxon>Eukaryota</taxon>
        <taxon>Fungi</taxon>
        <taxon>Dikarya</taxon>
        <taxon>Ascomycota</taxon>
        <taxon>Pezizomycotina</taxon>
        <taxon>Sordariomycetes</taxon>
        <taxon>Sordariomycetidae</taxon>
        <taxon>Diaporthales</taxon>
        <taxon>Diaporthaceae</taxon>
        <taxon>Diaporthe</taxon>
        <taxon>Diaporthe eres species complex</taxon>
    </lineage>
</organism>
<comment type="caution">
    <text evidence="2">The sequence shown here is derived from an EMBL/GenBank/DDBJ whole genome shotgun (WGS) entry which is preliminary data.</text>
</comment>
<dbReference type="Proteomes" id="UP001600888">
    <property type="component" value="Unassembled WGS sequence"/>
</dbReference>
<feature type="region of interest" description="Disordered" evidence="1">
    <location>
        <begin position="132"/>
        <end position="155"/>
    </location>
</feature>
<gene>
    <name evidence="2" type="ORF">FJTKL_10862</name>
</gene>
<feature type="compositionally biased region" description="Basic and acidic residues" evidence="1">
    <location>
        <begin position="435"/>
        <end position="447"/>
    </location>
</feature>
<evidence type="ECO:0000256" key="1">
    <source>
        <dbReference type="SAM" id="MobiDB-lite"/>
    </source>
</evidence>
<feature type="region of interest" description="Disordered" evidence="1">
    <location>
        <begin position="553"/>
        <end position="594"/>
    </location>
</feature>
<feature type="region of interest" description="Disordered" evidence="1">
    <location>
        <begin position="198"/>
        <end position="265"/>
    </location>
</feature>
<keyword evidence="3" id="KW-1185">Reference proteome</keyword>
<feature type="region of interest" description="Disordered" evidence="1">
    <location>
        <begin position="730"/>
        <end position="766"/>
    </location>
</feature>
<feature type="region of interest" description="Disordered" evidence="1">
    <location>
        <begin position="626"/>
        <end position="680"/>
    </location>
</feature>
<feature type="compositionally biased region" description="Basic and acidic residues" evidence="1">
    <location>
        <begin position="71"/>
        <end position="88"/>
    </location>
</feature>
<name>A0ABR4FC33_9PEZI</name>
<feature type="compositionally biased region" description="Low complexity" evidence="1">
    <location>
        <begin position="626"/>
        <end position="642"/>
    </location>
</feature>
<evidence type="ECO:0000313" key="2">
    <source>
        <dbReference type="EMBL" id="KAL2292250.1"/>
    </source>
</evidence>
<sequence>MNWTEGNLNRHSRARKGKETLLRQKEHFAKIRAGLFDANVKISPPSVSLLAFPARLPFRRDALTATSSRKHQSDDRLMSSRYFSESRPKLPSSIRLPEQEMGDEAMRQKRRKLLLKGDWVGTNVQKPIEMEFMKPRGSPSNPWGVKKSRRQASKQKLRRLVGVTHDEGRNRARLRAADTFTPTSLRRIKVRVGSYERALGGSSNASPRSNGLHGGAPGSRGQPRYHHREEHHQDRGHVCVSRSDASHRSHSSASQTPLLTTSPLLFHPVPTRPALLQLLQRQTVDSDNADSTLAQLGVEHPAVPRSQADENDAWRSFVAGPGDVSACNEMGTSDNLEDAAQRLVSPGISQLGASRQLHVTYSTEAAVSSTTPEFNDIGEDKTPTAPAGLSAEEVELDTSRHRSSETYSDNDQDAPITDDFSPPRVRYDLPQTSESPRHDDRHDEQSIKEQNMTAGTSDEVTLHVVSSSPNLPPSLNIVEEATPFQMDQQEDIAIGLGVLSPQTAIPQIQGKDSASDDEGYDAVEKQLPTERTQEDENDMWRNFVFGDSSEDLEKALEEARRDTARSLRPSLPSTSTYSCEGSQQGFNASPLGLEPIDRRDFAEGLCDPTGDVVTTASVSHVATAGTSSADFSSETTSVSVETAVRTDQATRGSSSSSSADGNNTNRLLFPSDPMGSSTCEADTTTSAINLKALEEHGDPDDCFKFARPKPFVGKKIEHVDEQRQLALSAPQIRGKAQTRRRQRRTTDGRANIRKLPNYGSSDPIEEFEGGCRSDRAEKGSMFGPLETEDGF</sequence>
<feature type="compositionally biased region" description="Basic and acidic residues" evidence="1">
    <location>
        <begin position="227"/>
        <end position="237"/>
    </location>
</feature>
<feature type="compositionally biased region" description="Low complexity" evidence="1">
    <location>
        <begin position="251"/>
        <end position="265"/>
    </location>
</feature>
<feature type="region of interest" description="Disordered" evidence="1">
    <location>
        <begin position="367"/>
        <end position="474"/>
    </location>
</feature>
<accession>A0ABR4FC33</accession>
<feature type="region of interest" description="Disordered" evidence="1">
    <location>
        <begin position="65"/>
        <end position="91"/>
    </location>
</feature>
<reference evidence="2 3" key="1">
    <citation type="submission" date="2024-03" db="EMBL/GenBank/DDBJ databases">
        <title>A high-quality draft genome sequence of Diaporthe vaccinii, a causative agent of upright dieback and viscid rot disease in cranberry plants.</title>
        <authorList>
            <person name="Sarrasin M."/>
            <person name="Lang B.F."/>
            <person name="Burger G."/>
        </authorList>
    </citation>
    <scope>NUCLEOTIDE SEQUENCE [LARGE SCALE GENOMIC DNA]</scope>
    <source>
        <strain evidence="2 3">IS7</strain>
    </source>
</reference>
<feature type="compositionally biased region" description="Basic and acidic residues" evidence="1">
    <location>
        <begin position="553"/>
        <end position="565"/>
    </location>
</feature>
<protein>
    <submittedName>
        <fullName evidence="2">Uncharacterized protein</fullName>
    </submittedName>
</protein>
<feature type="compositionally biased region" description="Basic residues" evidence="1">
    <location>
        <begin position="146"/>
        <end position="155"/>
    </location>
</feature>
<dbReference type="EMBL" id="JBAWTH010000004">
    <property type="protein sequence ID" value="KAL2292250.1"/>
    <property type="molecule type" value="Genomic_DNA"/>
</dbReference>
<evidence type="ECO:0000313" key="3">
    <source>
        <dbReference type="Proteomes" id="UP001600888"/>
    </source>
</evidence>
<feature type="compositionally biased region" description="Polar residues" evidence="1">
    <location>
        <begin position="448"/>
        <end position="459"/>
    </location>
</feature>
<feature type="compositionally biased region" description="Polar residues" evidence="1">
    <location>
        <begin position="571"/>
        <end position="587"/>
    </location>
</feature>
<proteinExistence type="predicted"/>